<evidence type="ECO:0000256" key="1">
    <source>
        <dbReference type="SAM" id="MobiDB-lite"/>
    </source>
</evidence>
<feature type="region of interest" description="Disordered" evidence="1">
    <location>
        <begin position="1"/>
        <end position="77"/>
    </location>
</feature>
<protein>
    <recommendedName>
        <fullName evidence="4">DUF1770-domain-containing protein</fullName>
    </recommendedName>
</protein>
<organism evidence="2 3">
    <name type="scientific">Sphaerosporella brunnea</name>
    <dbReference type="NCBI Taxonomy" id="1250544"/>
    <lineage>
        <taxon>Eukaryota</taxon>
        <taxon>Fungi</taxon>
        <taxon>Dikarya</taxon>
        <taxon>Ascomycota</taxon>
        <taxon>Pezizomycotina</taxon>
        <taxon>Pezizomycetes</taxon>
        <taxon>Pezizales</taxon>
        <taxon>Pyronemataceae</taxon>
        <taxon>Sphaerosporella</taxon>
    </lineage>
</organism>
<dbReference type="Proteomes" id="UP000326924">
    <property type="component" value="Unassembled WGS sequence"/>
</dbReference>
<dbReference type="GO" id="GO:0140580">
    <property type="term" value="F:mitochondrion autophagosome adaptor activity"/>
    <property type="evidence" value="ECO:0007669"/>
    <property type="project" value="InterPro"/>
</dbReference>
<reference evidence="2 3" key="1">
    <citation type="submission" date="2019-09" db="EMBL/GenBank/DDBJ databases">
        <title>Draft genome of the ectomycorrhizal ascomycete Sphaerosporella brunnea.</title>
        <authorList>
            <consortium name="DOE Joint Genome Institute"/>
            <person name="Benucci G.M."/>
            <person name="Marozzi G."/>
            <person name="Antonielli L."/>
            <person name="Sanchez S."/>
            <person name="Marco P."/>
            <person name="Wang X."/>
            <person name="Falini L.B."/>
            <person name="Barry K."/>
            <person name="Haridas S."/>
            <person name="Lipzen A."/>
            <person name="Labutti K."/>
            <person name="Grigoriev I.V."/>
            <person name="Murat C."/>
            <person name="Martin F."/>
            <person name="Albertini E."/>
            <person name="Donnini D."/>
            <person name="Bonito G."/>
        </authorList>
    </citation>
    <scope>NUCLEOTIDE SEQUENCE [LARGE SCALE GENOMIC DNA]</scope>
    <source>
        <strain evidence="2 3">Sb_GMNB300</strain>
    </source>
</reference>
<dbReference type="PANTHER" id="PTHR38699:SF1">
    <property type="entry name" value="MITOPHAGY RECEPTOR ATG43"/>
    <property type="match status" value="1"/>
</dbReference>
<dbReference type="Pfam" id="PF08589">
    <property type="entry name" value="ATG43"/>
    <property type="match status" value="1"/>
</dbReference>
<feature type="compositionally biased region" description="Acidic residues" evidence="1">
    <location>
        <begin position="41"/>
        <end position="55"/>
    </location>
</feature>
<dbReference type="InParanoid" id="A0A5J5F3J2"/>
<comment type="caution">
    <text evidence="2">The sequence shown here is derived from an EMBL/GenBank/DDBJ whole genome shotgun (WGS) entry which is preliminary data.</text>
</comment>
<dbReference type="EMBL" id="VXIS01000041">
    <property type="protein sequence ID" value="KAA8910904.1"/>
    <property type="molecule type" value="Genomic_DNA"/>
</dbReference>
<proteinExistence type="predicted"/>
<evidence type="ECO:0008006" key="4">
    <source>
        <dbReference type="Google" id="ProtNLM"/>
    </source>
</evidence>
<dbReference type="InterPro" id="IPR013898">
    <property type="entry name" value="Atg43"/>
</dbReference>
<dbReference type="AlphaFoldDB" id="A0A5J5F3J2"/>
<keyword evidence="3" id="KW-1185">Reference proteome</keyword>
<evidence type="ECO:0000313" key="3">
    <source>
        <dbReference type="Proteomes" id="UP000326924"/>
    </source>
</evidence>
<name>A0A5J5F3J2_9PEZI</name>
<evidence type="ECO:0000313" key="2">
    <source>
        <dbReference type="EMBL" id="KAA8910904.1"/>
    </source>
</evidence>
<gene>
    <name evidence="2" type="ORF">FN846DRAFT_495464</name>
</gene>
<sequence>MSDLPPLSAQTLAQNTHFEHAPPTAGEARFQRYHHPHEDLDNSDGDDDDDDDEDDRASISSSVPDRPARQHRPLPPLPDLRFEQSYLASIAPAQGVWWKIALITLKDQVLMPLLQGLGFNLALFGWRFWNRGVKFSGSSLGAQVRRWWWRTNNWQIPSR</sequence>
<dbReference type="GO" id="GO:0000423">
    <property type="term" value="P:mitophagy"/>
    <property type="evidence" value="ECO:0007669"/>
    <property type="project" value="InterPro"/>
</dbReference>
<dbReference type="PANTHER" id="PTHR38699">
    <property type="entry name" value="CHROMOSOME 1, WHOLE GENOME SHOTGUN SEQUENCE"/>
    <property type="match status" value="1"/>
</dbReference>
<accession>A0A5J5F3J2</accession>
<dbReference type="OrthoDB" id="2430343at2759"/>